<organism evidence="2 3">
    <name type="scientific">Streptomyces misionensis</name>
    <dbReference type="NCBI Taxonomy" id="67331"/>
    <lineage>
        <taxon>Bacteria</taxon>
        <taxon>Bacillati</taxon>
        <taxon>Actinomycetota</taxon>
        <taxon>Actinomycetes</taxon>
        <taxon>Kitasatosporales</taxon>
        <taxon>Streptomycetaceae</taxon>
        <taxon>Streptomyces</taxon>
    </lineage>
</organism>
<evidence type="ECO:0000313" key="3">
    <source>
        <dbReference type="Proteomes" id="UP000182375"/>
    </source>
</evidence>
<evidence type="ECO:0000256" key="1">
    <source>
        <dbReference type="SAM" id="MobiDB-lite"/>
    </source>
</evidence>
<proteinExistence type="predicted"/>
<dbReference type="EMBL" id="FNTD01000005">
    <property type="protein sequence ID" value="SEE59306.1"/>
    <property type="molecule type" value="Genomic_DNA"/>
</dbReference>
<evidence type="ECO:0000313" key="2">
    <source>
        <dbReference type="EMBL" id="SEE59306.1"/>
    </source>
</evidence>
<dbReference type="STRING" id="67331.SAMN04490357_7690"/>
<sequence length="386" mass="41095">MRKRTSKPQRFAAVENDSIDNLSSLLAVGLLTRLIRAKDGEDVTVETLCEEYAEGETALSKAMRILVEGAYVVKFKVQRATSEPQLDVEGQPVLDDKGKPVIKRGGSWYTTFQVDAHGKPFTAEEVAEEFAAILAGGNVKAIRVEPERLDPRKVGGTEAAPAPARPTPKNRGVGQMASPQVGPTPAFPGVGQSGTGRPTPHRPGVGQGGALIRNKTVLEDSLSSPVTGAPADPTKATTERENSAGRKTTMAAAAAESAPVPGQRQEPDELEPKIGKVVEAYVLALNGVYPLQSVVQRLRAEARELLALNWPVEHVAKLAGQLPGLGYSSLTRHAEHNPPPAPKPMPGGAVPWCGNCDSPEYRWIAPREGSPRRCPECNPVVVFATA</sequence>
<feature type="region of interest" description="Disordered" evidence="1">
    <location>
        <begin position="152"/>
        <end position="268"/>
    </location>
</feature>
<dbReference type="AlphaFoldDB" id="A0A1H5K3A9"/>
<reference evidence="2 3" key="1">
    <citation type="submission" date="2016-10" db="EMBL/GenBank/DDBJ databases">
        <authorList>
            <person name="de Groot N.N."/>
        </authorList>
    </citation>
    <scope>NUCLEOTIDE SEQUENCE [LARGE SCALE GENOMIC DNA]</scope>
    <source>
        <strain evidence="2 3">DSM 40306</strain>
    </source>
</reference>
<protein>
    <submittedName>
        <fullName evidence="2">Uncharacterized protein</fullName>
    </submittedName>
</protein>
<gene>
    <name evidence="2" type="ORF">SAMN04490357_7690</name>
</gene>
<dbReference type="GeneID" id="95516636"/>
<dbReference type="RefSeq" id="WP_074996415.1">
    <property type="nucleotide sequence ID" value="NZ_FNTD01000005.1"/>
</dbReference>
<dbReference type="Proteomes" id="UP000182375">
    <property type="component" value="Unassembled WGS sequence"/>
</dbReference>
<accession>A0A1H5K3A9</accession>
<name>A0A1H5K3A9_9ACTN</name>